<dbReference type="Gene3D" id="3.40.30.10">
    <property type="entry name" value="Glutaredoxin"/>
    <property type="match status" value="1"/>
</dbReference>
<dbReference type="InterPro" id="IPR013766">
    <property type="entry name" value="Thioredoxin_domain"/>
</dbReference>
<proteinExistence type="predicted"/>
<feature type="chain" id="PRO_5030926539" evidence="2">
    <location>
        <begin position="22"/>
        <end position="197"/>
    </location>
</feature>
<dbReference type="InterPro" id="IPR036249">
    <property type="entry name" value="Thioredoxin-like_sf"/>
</dbReference>
<dbReference type="AlphaFoldDB" id="A0A7W9CJF2"/>
<keyword evidence="4" id="KW-0413">Isomerase</keyword>
<dbReference type="PROSITE" id="PS51352">
    <property type="entry name" value="THIOREDOXIN_2"/>
    <property type="match status" value="1"/>
</dbReference>
<dbReference type="InterPro" id="IPR012336">
    <property type="entry name" value="Thioredoxin-like_fold"/>
</dbReference>
<evidence type="ECO:0000313" key="5">
    <source>
        <dbReference type="Proteomes" id="UP000545037"/>
    </source>
</evidence>
<evidence type="ECO:0000313" key="4">
    <source>
        <dbReference type="EMBL" id="MBB5746523.1"/>
    </source>
</evidence>
<dbReference type="Pfam" id="PF13462">
    <property type="entry name" value="Thioredoxin_4"/>
    <property type="match status" value="1"/>
</dbReference>
<feature type="signal peptide" evidence="2">
    <location>
        <begin position="1"/>
        <end position="21"/>
    </location>
</feature>
<protein>
    <submittedName>
        <fullName evidence="4">Protein-disulfide isomerase</fullName>
    </submittedName>
</protein>
<gene>
    <name evidence="4" type="ORF">GGR13_002127</name>
</gene>
<keyword evidence="5" id="KW-1185">Reference proteome</keyword>
<reference evidence="4 5" key="1">
    <citation type="submission" date="2020-08" db="EMBL/GenBank/DDBJ databases">
        <title>Genomic Encyclopedia of Type Strains, Phase IV (KMG-IV): sequencing the most valuable type-strain genomes for metagenomic binning, comparative biology and taxonomic classification.</title>
        <authorList>
            <person name="Goeker M."/>
        </authorList>
    </citation>
    <scope>NUCLEOTIDE SEQUENCE [LARGE SCALE GENOMIC DNA]</scope>
    <source>
        <strain evidence="4 5">DSM 4737</strain>
    </source>
</reference>
<dbReference type="Proteomes" id="UP000545037">
    <property type="component" value="Unassembled WGS sequence"/>
</dbReference>
<comment type="caution">
    <text evidence="4">The sequence shown here is derived from an EMBL/GenBank/DDBJ whole genome shotgun (WGS) entry which is preliminary data.</text>
</comment>
<name>A0A7W9CJF2_9CAUL</name>
<comment type="function">
    <text evidence="1">May be required for disulfide bond formation in some proteins.</text>
</comment>
<evidence type="ECO:0000256" key="1">
    <source>
        <dbReference type="ARBA" id="ARBA00003565"/>
    </source>
</evidence>
<dbReference type="RefSeq" id="WP_183213481.1">
    <property type="nucleotide sequence ID" value="NZ_JACHOR010000003.1"/>
</dbReference>
<dbReference type="GO" id="GO:0016853">
    <property type="term" value="F:isomerase activity"/>
    <property type="evidence" value="ECO:0007669"/>
    <property type="project" value="UniProtKB-KW"/>
</dbReference>
<dbReference type="SUPFAM" id="SSF52833">
    <property type="entry name" value="Thioredoxin-like"/>
    <property type="match status" value="1"/>
</dbReference>
<evidence type="ECO:0000259" key="3">
    <source>
        <dbReference type="PROSITE" id="PS51352"/>
    </source>
</evidence>
<keyword evidence="2" id="KW-0732">Signal</keyword>
<feature type="domain" description="Thioredoxin" evidence="3">
    <location>
        <begin position="6"/>
        <end position="197"/>
    </location>
</feature>
<accession>A0A7W9CJF2</accession>
<organism evidence="4 5">
    <name type="scientific">Brevundimonas variabilis</name>
    <dbReference type="NCBI Taxonomy" id="74312"/>
    <lineage>
        <taxon>Bacteria</taxon>
        <taxon>Pseudomonadati</taxon>
        <taxon>Pseudomonadota</taxon>
        <taxon>Alphaproteobacteria</taxon>
        <taxon>Caulobacterales</taxon>
        <taxon>Caulobacteraceae</taxon>
        <taxon>Brevundimonas</taxon>
    </lineage>
</organism>
<evidence type="ECO:0000256" key="2">
    <source>
        <dbReference type="SAM" id="SignalP"/>
    </source>
</evidence>
<sequence>MIIRRLLIALCLGLFASVAHAGPLDVTASDRVLGRADAPVTVVEYASFTCPHCADWHNTVLPDFKARFIDTGKVRLVFRDLPTDPVQVAATAAAIARCAAPDRFYAVASSFMSGQAQLRSSYQVGPWYDAAIAVSGKTPAQIETCLADPATMANLRAGMEAASAAGVQSTPSFFVNGRAVQDRTLDGLSSAITPLLP</sequence>
<dbReference type="EMBL" id="JACHOR010000003">
    <property type="protein sequence ID" value="MBB5746523.1"/>
    <property type="molecule type" value="Genomic_DNA"/>
</dbReference>